<evidence type="ECO:0000313" key="2">
    <source>
        <dbReference type="Proteomes" id="UP000827872"/>
    </source>
</evidence>
<organism evidence="1 2">
    <name type="scientific">Sphaerodactylus townsendi</name>
    <dbReference type="NCBI Taxonomy" id="933632"/>
    <lineage>
        <taxon>Eukaryota</taxon>
        <taxon>Metazoa</taxon>
        <taxon>Chordata</taxon>
        <taxon>Craniata</taxon>
        <taxon>Vertebrata</taxon>
        <taxon>Euteleostomi</taxon>
        <taxon>Lepidosauria</taxon>
        <taxon>Squamata</taxon>
        <taxon>Bifurcata</taxon>
        <taxon>Gekkota</taxon>
        <taxon>Sphaerodactylidae</taxon>
        <taxon>Sphaerodactylus</taxon>
    </lineage>
</organism>
<gene>
    <name evidence="1" type="ORF">K3G42_006746</name>
</gene>
<proteinExistence type="predicted"/>
<name>A0ACB8FGR0_9SAUR</name>
<comment type="caution">
    <text evidence="1">The sequence shown here is derived from an EMBL/GenBank/DDBJ whole genome shotgun (WGS) entry which is preliminary data.</text>
</comment>
<dbReference type="EMBL" id="CM037617">
    <property type="protein sequence ID" value="KAH8004269.1"/>
    <property type="molecule type" value="Genomic_DNA"/>
</dbReference>
<dbReference type="Proteomes" id="UP000827872">
    <property type="component" value="Linkage Group LG04"/>
</dbReference>
<evidence type="ECO:0000313" key="1">
    <source>
        <dbReference type="EMBL" id="KAH8004269.1"/>
    </source>
</evidence>
<protein>
    <submittedName>
        <fullName evidence="1">Uncharacterized protein</fullName>
    </submittedName>
</protein>
<accession>A0ACB8FGR0</accession>
<reference evidence="1" key="1">
    <citation type="submission" date="2021-08" db="EMBL/GenBank/DDBJ databases">
        <title>The first chromosome-level gecko genome reveals the dynamic sex chromosomes of Neotropical dwarf geckos (Sphaerodactylidae: Sphaerodactylus).</title>
        <authorList>
            <person name="Pinto B.J."/>
            <person name="Keating S.E."/>
            <person name="Gamble T."/>
        </authorList>
    </citation>
    <scope>NUCLEOTIDE SEQUENCE</scope>
    <source>
        <strain evidence="1">TG3544</strain>
    </source>
</reference>
<keyword evidence="2" id="KW-1185">Reference proteome</keyword>
<sequence length="242" mass="28284">MARRTVSTGRLEVRQDFFDPGGGVLMDRAPQERHVTTRQPMDYKPVMRGLEEEIGVSTIHGDTQESLTKLLDRYVEDPPPQDHWQSTGARPKLPLSQAPQDFEEQDDVPKSSRVKFTFAEDPRTNKPPDEPLDETGTERVTALPTGDVRQTPDPKQYLWEQLEALEKTKRDWELEREALEKNREALELEREQERETFENERLKFEGLEATRLELHRQRECLKALENQGEIEAAMQHRDRDRL</sequence>